<sequence>MDSRSRVSVVGAATTVAVVCAFALTGGPARADAAPTDLPTPSDTITITSPATVTALGGQGGETLAVTANSTTALASMKVHLDDATTGTDTLDLTMTGPAGGAQPGSSIWTSGTLSTATLPLGSYFITVDAADAGGTSVTGVPAGTLPFQVTPQITPGQVSTVLSYTNQHPVIAGTVTELAPGATQATPYTGPLVLHDPVEGDIHLTTTAAGGYSATLAHPAAGETITAEILATPATKGAAAAPVTLTAQPSQLRLSARLSAAKVRYGAKVTVSGTVGYASGHTVVPLAGQRVHISASSGHPPLSTSTDKSGHFTAALPKLAASTNWTVQAGGGQFLTSVTVRLPMTVELPTAITGFSATLNPLWQVTVRGCLGLAPKTPGYLPSLEGLVIQYSPGPHGPWHALGAVPAQKSSLCGNGGRTFSATFTALRNYAYYRASFGGSTSSKDGVTSHDPATAFLSSLSATKLAWKYADRFDQVKFTPHRVPKGGKLTVTGKLETYTGGKWRPLAHQMVQIILKPHGSSGWYWIVKVKTGDSGGFSATFADPVTATWSTEYLGDAKHLATVGPMVGVTLED</sequence>
<keyword evidence="1" id="KW-0732">Signal</keyword>
<dbReference type="EMBL" id="RPFW01000003">
    <property type="protein sequence ID" value="TVZ04271.1"/>
    <property type="molecule type" value="Genomic_DNA"/>
</dbReference>
<feature type="signal peptide" evidence="1">
    <location>
        <begin position="1"/>
        <end position="31"/>
    </location>
</feature>
<organism evidence="2 3">
    <name type="scientific">Trebonia kvetii</name>
    <dbReference type="NCBI Taxonomy" id="2480626"/>
    <lineage>
        <taxon>Bacteria</taxon>
        <taxon>Bacillati</taxon>
        <taxon>Actinomycetota</taxon>
        <taxon>Actinomycetes</taxon>
        <taxon>Streptosporangiales</taxon>
        <taxon>Treboniaceae</taxon>
        <taxon>Trebonia</taxon>
    </lineage>
</organism>
<protein>
    <recommendedName>
        <fullName evidence="4">Carboxypeptidase regulatory-like domain-containing protein</fullName>
    </recommendedName>
</protein>
<evidence type="ECO:0008006" key="4">
    <source>
        <dbReference type="Google" id="ProtNLM"/>
    </source>
</evidence>
<reference evidence="2 3" key="1">
    <citation type="submission" date="2018-11" db="EMBL/GenBank/DDBJ databases">
        <title>Trebonia kvetii gen.nov., sp.nov., a novel acidophilic actinobacterium, and proposal of the new actinobacterial family Treboniaceae fam. nov.</title>
        <authorList>
            <person name="Rapoport D."/>
            <person name="Sagova-Mareckova M."/>
            <person name="Sedlacek I."/>
            <person name="Provaznik J."/>
            <person name="Kralova S."/>
            <person name="Pavlinic D."/>
            <person name="Benes V."/>
            <person name="Kopecky J."/>
        </authorList>
    </citation>
    <scope>NUCLEOTIDE SEQUENCE [LARGE SCALE GENOMIC DNA]</scope>
    <source>
        <strain evidence="2 3">15Tr583</strain>
    </source>
</reference>
<proteinExistence type="predicted"/>
<name>A0A6P2C1T7_9ACTN</name>
<dbReference type="RefSeq" id="WP_145854140.1">
    <property type="nucleotide sequence ID" value="NZ_RPFW01000003.1"/>
</dbReference>
<evidence type="ECO:0000256" key="1">
    <source>
        <dbReference type="SAM" id="SignalP"/>
    </source>
</evidence>
<keyword evidence="3" id="KW-1185">Reference proteome</keyword>
<comment type="caution">
    <text evidence="2">The sequence shown here is derived from an EMBL/GenBank/DDBJ whole genome shotgun (WGS) entry which is preliminary data.</text>
</comment>
<dbReference type="Proteomes" id="UP000460272">
    <property type="component" value="Unassembled WGS sequence"/>
</dbReference>
<gene>
    <name evidence="2" type="ORF">EAS64_17980</name>
</gene>
<feature type="chain" id="PRO_5039699363" description="Carboxypeptidase regulatory-like domain-containing protein" evidence="1">
    <location>
        <begin position="32"/>
        <end position="574"/>
    </location>
</feature>
<evidence type="ECO:0000313" key="3">
    <source>
        <dbReference type="Proteomes" id="UP000460272"/>
    </source>
</evidence>
<dbReference type="OrthoDB" id="3447380at2"/>
<dbReference type="AlphaFoldDB" id="A0A6P2C1T7"/>
<evidence type="ECO:0000313" key="2">
    <source>
        <dbReference type="EMBL" id="TVZ04271.1"/>
    </source>
</evidence>
<accession>A0A6P2C1T7</accession>